<keyword evidence="14 16" id="KW-0406">Ion transport</keyword>
<dbReference type="Gene3D" id="3.40.1110.10">
    <property type="entry name" value="Calcium-transporting ATPase, cytoplasmic domain N"/>
    <property type="match status" value="1"/>
</dbReference>
<dbReference type="GO" id="GO:0005886">
    <property type="term" value="C:plasma membrane"/>
    <property type="evidence" value="ECO:0007669"/>
    <property type="project" value="UniProtKB-SubCell"/>
</dbReference>
<evidence type="ECO:0000256" key="8">
    <source>
        <dbReference type="ARBA" id="ARBA00022741"/>
    </source>
</evidence>
<evidence type="ECO:0000256" key="1">
    <source>
        <dbReference type="ARBA" id="ARBA00004370"/>
    </source>
</evidence>
<evidence type="ECO:0000256" key="3">
    <source>
        <dbReference type="ARBA" id="ARBA00022475"/>
    </source>
</evidence>
<feature type="transmembrane region" description="Helical" evidence="16">
    <location>
        <begin position="212"/>
        <end position="230"/>
    </location>
</feature>
<dbReference type="KEGG" id="bex:A11Q_656"/>
<accession>M4VA24</accession>
<dbReference type="OrthoDB" id="9814270at2"/>
<evidence type="ECO:0000256" key="16">
    <source>
        <dbReference type="HAMAP-Rule" id="MF_00285"/>
    </source>
</evidence>
<dbReference type="InterPro" id="IPR023214">
    <property type="entry name" value="HAD_sf"/>
</dbReference>
<dbReference type="SFLD" id="SFLDS00003">
    <property type="entry name" value="Haloacid_Dehalogenase"/>
    <property type="match status" value="1"/>
</dbReference>
<dbReference type="InterPro" id="IPR036412">
    <property type="entry name" value="HAD-like_sf"/>
</dbReference>
<dbReference type="SUPFAM" id="SSF81665">
    <property type="entry name" value="Calcium ATPase, transmembrane domain M"/>
    <property type="match status" value="1"/>
</dbReference>
<keyword evidence="8 16" id="KW-0547">Nucleotide-binding</keyword>
<keyword evidence="10 16" id="KW-0460">Magnesium</keyword>
<evidence type="ECO:0000256" key="12">
    <source>
        <dbReference type="ARBA" id="ARBA00022967"/>
    </source>
</evidence>
<feature type="transmembrane region" description="Helical" evidence="16">
    <location>
        <begin position="668"/>
        <end position="693"/>
    </location>
</feature>
<keyword evidence="3 16" id="KW-1003">Cell membrane</keyword>
<keyword evidence="11 16" id="KW-0630">Potassium</keyword>
<keyword evidence="2 16" id="KW-0813">Transport</keyword>
<dbReference type="STRING" id="1184267.A11Q_656"/>
<dbReference type="SUPFAM" id="SSF56784">
    <property type="entry name" value="HAD-like"/>
    <property type="match status" value="1"/>
</dbReference>
<proteinExistence type="inferred from homology"/>
<keyword evidence="7 16" id="KW-0479">Metal-binding</keyword>
<dbReference type="InterPro" id="IPR006391">
    <property type="entry name" value="P-type_ATPase_bsu_IA"/>
</dbReference>
<organism evidence="18 19">
    <name type="scientific">Pseudobdellovibrio exovorus JSS</name>
    <dbReference type="NCBI Taxonomy" id="1184267"/>
    <lineage>
        <taxon>Bacteria</taxon>
        <taxon>Pseudomonadati</taxon>
        <taxon>Bdellovibrionota</taxon>
        <taxon>Bdellovibrionia</taxon>
        <taxon>Bdellovibrionales</taxon>
        <taxon>Pseudobdellovibrionaceae</taxon>
        <taxon>Pseudobdellovibrio</taxon>
    </lineage>
</organism>
<feature type="transmembrane region" description="Helical" evidence="16">
    <location>
        <begin position="250"/>
        <end position="277"/>
    </location>
</feature>
<dbReference type="NCBIfam" id="TIGR01494">
    <property type="entry name" value="ATPase_P-type"/>
    <property type="match status" value="2"/>
</dbReference>
<feature type="binding site" evidence="16">
    <location>
        <position position="523"/>
    </location>
    <ligand>
        <name>Mg(2+)</name>
        <dbReference type="ChEBI" id="CHEBI:18420"/>
    </ligand>
</feature>
<keyword evidence="15 16" id="KW-0472">Membrane</keyword>
<feature type="binding site" evidence="16">
    <location>
        <position position="400"/>
    </location>
    <ligand>
        <name>ATP</name>
        <dbReference type="ChEBI" id="CHEBI:30616"/>
    </ligand>
</feature>
<dbReference type="InterPro" id="IPR001757">
    <property type="entry name" value="P_typ_ATPase"/>
</dbReference>
<keyword evidence="12 16" id="KW-1278">Translocase</keyword>
<dbReference type="Proteomes" id="UP000012040">
    <property type="component" value="Chromosome"/>
</dbReference>
<dbReference type="SUPFAM" id="SSF81653">
    <property type="entry name" value="Calcium ATPase, transduction domain A"/>
    <property type="match status" value="1"/>
</dbReference>
<dbReference type="HAMAP" id="MF_00285">
    <property type="entry name" value="KdpB"/>
    <property type="match status" value="1"/>
</dbReference>
<dbReference type="PANTHER" id="PTHR43743:SF1">
    <property type="entry name" value="POTASSIUM-TRANSPORTING ATPASE ATP-BINDING SUBUNIT"/>
    <property type="match status" value="1"/>
</dbReference>
<reference evidence="18 19" key="1">
    <citation type="journal article" date="2013" name="ISME J.">
        <title>By their genes ye shall know them: genomic signatures of predatory bacteria.</title>
        <authorList>
            <person name="Pasternak Z."/>
            <person name="Pietrokovski S."/>
            <person name="Rotem O."/>
            <person name="Gophna U."/>
            <person name="Lurie-Weinberger M.N."/>
            <person name="Jurkevitch E."/>
        </authorList>
    </citation>
    <scope>NUCLEOTIDE SEQUENCE [LARGE SCALE GENOMIC DNA]</scope>
    <source>
        <strain evidence="18 19">JSS</strain>
    </source>
</reference>
<dbReference type="InterPro" id="IPR059000">
    <property type="entry name" value="ATPase_P-type_domA"/>
</dbReference>
<evidence type="ECO:0000256" key="6">
    <source>
        <dbReference type="ARBA" id="ARBA00022692"/>
    </source>
</evidence>
<evidence type="ECO:0000256" key="9">
    <source>
        <dbReference type="ARBA" id="ARBA00022840"/>
    </source>
</evidence>
<comment type="subcellular location">
    <subcellularLocation>
        <location evidence="16">Cell membrane</location>
        <topology evidence="16">Multi-pass membrane protein</topology>
    </subcellularLocation>
    <subcellularLocation>
        <location evidence="1">Membrane</location>
    </subcellularLocation>
</comment>
<evidence type="ECO:0000313" key="19">
    <source>
        <dbReference type="Proteomes" id="UP000012040"/>
    </source>
</evidence>
<feature type="domain" description="P-type ATPase A" evidence="17">
    <location>
        <begin position="99"/>
        <end position="201"/>
    </location>
</feature>
<evidence type="ECO:0000256" key="2">
    <source>
        <dbReference type="ARBA" id="ARBA00022448"/>
    </source>
</evidence>
<feature type="transmembrane region" description="Helical" evidence="16">
    <location>
        <begin position="34"/>
        <end position="53"/>
    </location>
</feature>
<evidence type="ECO:0000256" key="14">
    <source>
        <dbReference type="ARBA" id="ARBA00023065"/>
    </source>
</evidence>
<evidence type="ECO:0000313" key="18">
    <source>
        <dbReference type="EMBL" id="AGH94876.1"/>
    </source>
</evidence>
<keyword evidence="5 16" id="KW-0597">Phosphoprotein</keyword>
<dbReference type="Gene3D" id="3.40.50.1000">
    <property type="entry name" value="HAD superfamily/HAD-like"/>
    <property type="match status" value="1"/>
</dbReference>
<keyword evidence="19" id="KW-1185">Reference proteome</keyword>
<comment type="similarity">
    <text evidence="16">Belongs to the cation transport ATPase (P-type) (TC 3.A.3) family. Type IA subfamily.</text>
</comment>
<dbReference type="InterPro" id="IPR044492">
    <property type="entry name" value="P_typ_ATPase_HD_dom"/>
</dbReference>
<dbReference type="AlphaFoldDB" id="M4VA24"/>
<evidence type="ECO:0000256" key="11">
    <source>
        <dbReference type="ARBA" id="ARBA00022958"/>
    </source>
</evidence>
<protein>
    <recommendedName>
        <fullName evidence="16">Potassium-transporting ATPase ATP-binding subunit</fullName>
        <ecNumber evidence="16">7.2.2.6</ecNumber>
    </recommendedName>
    <alternativeName>
        <fullName evidence="16">ATP phosphohydrolase [potassium-transporting] B chain</fullName>
    </alternativeName>
    <alternativeName>
        <fullName evidence="16">Potassium-binding and translocating subunit B</fullName>
    </alternativeName>
    <alternativeName>
        <fullName evidence="16">Potassium-translocating ATPase B chain</fullName>
    </alternativeName>
</protein>
<dbReference type="FunFam" id="3.40.1110.10:FF:000007">
    <property type="entry name" value="Potassium-transporting ATPase ATP-binding subunit"/>
    <property type="match status" value="1"/>
</dbReference>
<dbReference type="Pfam" id="PF00702">
    <property type="entry name" value="Hydrolase"/>
    <property type="match status" value="1"/>
</dbReference>
<dbReference type="NCBIfam" id="TIGR01497">
    <property type="entry name" value="kdpB"/>
    <property type="match status" value="1"/>
</dbReference>
<dbReference type="eggNOG" id="COG2216">
    <property type="taxonomic scope" value="Bacteria"/>
</dbReference>
<evidence type="ECO:0000256" key="13">
    <source>
        <dbReference type="ARBA" id="ARBA00022989"/>
    </source>
</evidence>
<comment type="subunit">
    <text evidence="16">The system is composed of three essential subunits: KdpA, KdpB and KdpC.</text>
</comment>
<feature type="binding site" evidence="16">
    <location>
        <position position="349"/>
    </location>
    <ligand>
        <name>ATP</name>
        <dbReference type="ChEBI" id="CHEBI:30616"/>
    </ligand>
</feature>
<feature type="transmembrane region" description="Helical" evidence="16">
    <location>
        <begin position="589"/>
        <end position="608"/>
    </location>
</feature>
<comment type="function">
    <text evidence="16">Part of the high-affinity ATP-driven potassium transport (or Kdp) system, which catalyzes the hydrolysis of ATP coupled with the electrogenic transport of potassium into the cytoplasm. This subunit is responsible for energy coupling to the transport system and for the release of the potassium ions to the cytoplasm.</text>
</comment>
<dbReference type="GO" id="GO:0008556">
    <property type="term" value="F:P-type potassium transmembrane transporter activity"/>
    <property type="evidence" value="ECO:0007669"/>
    <property type="project" value="UniProtKB-UniRule"/>
</dbReference>
<dbReference type="Gene3D" id="2.70.150.10">
    <property type="entry name" value="Calcium-transporting ATPase, cytoplasmic transduction domain A"/>
    <property type="match status" value="1"/>
</dbReference>
<dbReference type="PROSITE" id="PS00154">
    <property type="entry name" value="ATPASE_E1_E2"/>
    <property type="match status" value="1"/>
</dbReference>
<dbReference type="InterPro" id="IPR023299">
    <property type="entry name" value="ATPase_P-typ_cyto_dom_N"/>
</dbReference>
<dbReference type="InterPro" id="IPR023298">
    <property type="entry name" value="ATPase_P-typ_TM_dom_sf"/>
</dbReference>
<feature type="binding site" evidence="16">
    <location>
        <position position="527"/>
    </location>
    <ligand>
        <name>Mg(2+)</name>
        <dbReference type="ChEBI" id="CHEBI:18420"/>
    </ligand>
</feature>
<gene>
    <name evidence="16" type="primary">kdpB</name>
    <name evidence="18" type="ORF">A11Q_656</name>
</gene>
<dbReference type="HOGENOM" id="CLU_025728_2_0_7"/>
<sequence length="694" mass="73280">MNKNKNNLLTSDLLLSAIKESFLKLNPKVQMKNPVMFVTLVGAALTTVISLLNVGRDSSSFEIQITLWLWFTVLFANFAEAIAEGRGKAQADSLRKSRTSTEARLLKSGKETRISAANLKLHDLVVCEAGDIIPGDGEITEGIASVDESAITGESAPVIRESGGDRSAVTGGTRVISDRIVVRITAEAGSSFLDRMIALVEGAKRQKTPNEIALSIVLSGLTIIFVLAVMTLKPFTDYAAAAAGQDLSVIITVPVMIALLVCLIPTTIGGLLSAIGISGMDRLIQKNVIATSGRAVEAAGDIDVLLLDKTGTITLGNRMASNFLSVQGVQTQDLAKAAQLASLADETPEGRSIVVLAKEKFALRAEAVQPHQVEFVPFTAQTRMSGIDFDQEGKTISIRKGAADSIVKYVQELGGQVPSDLKAIVDGVAKKGATPLVVVQEKQILGVVDLKDVVKGGIRERFAELRKMGIKTVMITGDNAMTAAAIAAEAGVDDFMAQATPETKLKRIREEQAKGHLVAMTGDGTNDAPALAQADVGVAMNTGTQAAREAGNMVDLDSNPTKLIEIVEIGKQLLMTRGSLTTFSIANDVAKYFAILPALFGALYISQAEKAGPLTIFNIMNLASPQSAILSAVIFNALIIVALIPLALRGVAYRAEGSSAVLRRNLLIYGLGGIIIPFVGIKVIDLVITSIGLV</sequence>
<dbReference type="SFLD" id="SFLDF00027">
    <property type="entry name" value="p-type_atpase"/>
    <property type="match status" value="1"/>
</dbReference>
<feature type="transmembrane region" description="Helical" evidence="16">
    <location>
        <begin position="65"/>
        <end position="83"/>
    </location>
</feature>
<keyword evidence="9 16" id="KW-0067">ATP-binding</keyword>
<feature type="binding site" evidence="16">
    <location>
        <begin position="378"/>
        <end position="385"/>
    </location>
    <ligand>
        <name>ATP</name>
        <dbReference type="ChEBI" id="CHEBI:30616"/>
    </ligand>
</feature>
<dbReference type="InterPro" id="IPR008250">
    <property type="entry name" value="ATPase_P-typ_transduc_dom_A_sf"/>
</dbReference>
<evidence type="ECO:0000256" key="15">
    <source>
        <dbReference type="ARBA" id="ARBA00023136"/>
    </source>
</evidence>
<dbReference type="EMBL" id="CP003537">
    <property type="protein sequence ID" value="AGH94876.1"/>
    <property type="molecule type" value="Genomic_DNA"/>
</dbReference>
<keyword evidence="6 16" id="KW-0812">Transmembrane</keyword>
<dbReference type="CDD" id="cd02078">
    <property type="entry name" value="P-type_ATPase_K"/>
    <property type="match status" value="1"/>
</dbReference>
<dbReference type="SFLD" id="SFLDG00002">
    <property type="entry name" value="C1.7:_P-type_atpase_like"/>
    <property type="match status" value="1"/>
</dbReference>
<dbReference type="EC" id="7.2.2.6" evidence="16"/>
<feature type="active site" description="4-aspartylphosphate intermediate" evidence="16">
    <location>
        <position position="308"/>
    </location>
</feature>
<dbReference type="GO" id="GO:0016887">
    <property type="term" value="F:ATP hydrolysis activity"/>
    <property type="evidence" value="ECO:0007669"/>
    <property type="project" value="InterPro"/>
</dbReference>
<evidence type="ECO:0000259" key="17">
    <source>
        <dbReference type="Pfam" id="PF00122"/>
    </source>
</evidence>
<dbReference type="RefSeq" id="WP_015469366.1">
    <property type="nucleotide sequence ID" value="NC_020813.1"/>
</dbReference>
<evidence type="ECO:0000256" key="7">
    <source>
        <dbReference type="ARBA" id="ARBA00022723"/>
    </source>
</evidence>
<feature type="binding site" evidence="16">
    <location>
        <position position="345"/>
    </location>
    <ligand>
        <name>ATP</name>
        <dbReference type="ChEBI" id="CHEBI:30616"/>
    </ligand>
</feature>
<evidence type="ECO:0000256" key="4">
    <source>
        <dbReference type="ARBA" id="ARBA00022538"/>
    </source>
</evidence>
<dbReference type="FunFam" id="2.70.150.10:FF:000033">
    <property type="entry name" value="Potassium-transporting ATPase ATP-binding subunit"/>
    <property type="match status" value="1"/>
</dbReference>
<dbReference type="GO" id="GO:0000287">
    <property type="term" value="F:magnesium ion binding"/>
    <property type="evidence" value="ECO:0007669"/>
    <property type="project" value="UniProtKB-UniRule"/>
</dbReference>
<keyword evidence="4 16" id="KW-0633">Potassium transport</keyword>
<dbReference type="GO" id="GO:0005524">
    <property type="term" value="F:ATP binding"/>
    <property type="evidence" value="ECO:0007669"/>
    <property type="project" value="UniProtKB-UniRule"/>
</dbReference>
<dbReference type="PRINTS" id="PR00119">
    <property type="entry name" value="CATATPASE"/>
</dbReference>
<dbReference type="InterPro" id="IPR018303">
    <property type="entry name" value="ATPase_P-typ_P_site"/>
</dbReference>
<comment type="catalytic activity">
    <reaction evidence="16">
        <text>K(+)(out) + ATP + H2O = K(+)(in) + ADP + phosphate + H(+)</text>
        <dbReference type="Rhea" id="RHEA:16777"/>
        <dbReference type="ChEBI" id="CHEBI:15377"/>
        <dbReference type="ChEBI" id="CHEBI:15378"/>
        <dbReference type="ChEBI" id="CHEBI:29103"/>
        <dbReference type="ChEBI" id="CHEBI:30616"/>
        <dbReference type="ChEBI" id="CHEBI:43474"/>
        <dbReference type="ChEBI" id="CHEBI:456216"/>
        <dbReference type="EC" id="7.2.2.6"/>
    </reaction>
</comment>
<keyword evidence="13 16" id="KW-1133">Transmembrane helix</keyword>
<evidence type="ECO:0000256" key="5">
    <source>
        <dbReference type="ARBA" id="ARBA00022553"/>
    </source>
</evidence>
<dbReference type="PANTHER" id="PTHR43743">
    <property type="entry name" value="POTASSIUM-TRANSPORTING ATPASE ATP-BINDING SUBUNIT"/>
    <property type="match status" value="1"/>
</dbReference>
<name>M4VA24_9BACT</name>
<evidence type="ECO:0000256" key="10">
    <source>
        <dbReference type="ARBA" id="ARBA00022842"/>
    </source>
</evidence>
<dbReference type="Pfam" id="PF00122">
    <property type="entry name" value="E1-E2_ATPase"/>
    <property type="match status" value="1"/>
</dbReference>
<dbReference type="PATRIC" id="fig|1184267.3.peg.665"/>
<feature type="transmembrane region" description="Helical" evidence="16">
    <location>
        <begin position="628"/>
        <end position="648"/>
    </location>
</feature>